<gene>
    <name evidence="4" type="ORF">PG999_007136</name>
</gene>
<feature type="chain" id="PRO_5043889336" evidence="3">
    <location>
        <begin position="18"/>
        <end position="169"/>
    </location>
</feature>
<dbReference type="InterPro" id="IPR015915">
    <property type="entry name" value="Kelch-typ_b-propeller"/>
</dbReference>
<accession>A0AAW0QXG4</accession>
<dbReference type="PANTHER" id="PTHR47435">
    <property type="entry name" value="KELCH REPEAT PROTEIN (AFU_ORTHOLOGUE AFUA_5G12780)"/>
    <property type="match status" value="1"/>
</dbReference>
<organism evidence="4 5">
    <name type="scientific">Apiospora kogelbergensis</name>
    <dbReference type="NCBI Taxonomy" id="1337665"/>
    <lineage>
        <taxon>Eukaryota</taxon>
        <taxon>Fungi</taxon>
        <taxon>Dikarya</taxon>
        <taxon>Ascomycota</taxon>
        <taxon>Pezizomycotina</taxon>
        <taxon>Sordariomycetes</taxon>
        <taxon>Xylariomycetidae</taxon>
        <taxon>Amphisphaeriales</taxon>
        <taxon>Apiosporaceae</taxon>
        <taxon>Apiospora</taxon>
    </lineage>
</organism>
<dbReference type="GO" id="GO:0019760">
    <property type="term" value="P:glucosinolate metabolic process"/>
    <property type="evidence" value="ECO:0007669"/>
    <property type="project" value="UniProtKB-ARBA"/>
</dbReference>
<comment type="caution">
    <text evidence="4">The sequence shown here is derived from an EMBL/GenBank/DDBJ whole genome shotgun (WGS) entry which is preliminary data.</text>
</comment>
<dbReference type="Gene3D" id="2.120.10.80">
    <property type="entry name" value="Kelch-type beta propeller"/>
    <property type="match status" value="1"/>
</dbReference>
<dbReference type="EMBL" id="JAQQWP010000006">
    <property type="protein sequence ID" value="KAK8115067.1"/>
    <property type="molecule type" value="Genomic_DNA"/>
</dbReference>
<evidence type="ECO:0000256" key="3">
    <source>
        <dbReference type="SAM" id="SignalP"/>
    </source>
</evidence>
<evidence type="ECO:0000256" key="1">
    <source>
        <dbReference type="ARBA" id="ARBA00022737"/>
    </source>
</evidence>
<evidence type="ECO:0000256" key="2">
    <source>
        <dbReference type="ARBA" id="ARBA00023004"/>
    </source>
</evidence>
<dbReference type="PANTHER" id="PTHR47435:SF4">
    <property type="entry name" value="KELCH REPEAT PROTEIN (AFU_ORTHOLOGUE AFUA_5G12780)"/>
    <property type="match status" value="1"/>
</dbReference>
<keyword evidence="5" id="KW-1185">Reference proteome</keyword>
<dbReference type="Proteomes" id="UP001392437">
    <property type="component" value="Unassembled WGS sequence"/>
</dbReference>
<evidence type="ECO:0000313" key="5">
    <source>
        <dbReference type="Proteomes" id="UP001392437"/>
    </source>
</evidence>
<dbReference type="SUPFAM" id="SSF117281">
    <property type="entry name" value="Kelch motif"/>
    <property type="match status" value="1"/>
</dbReference>
<evidence type="ECO:0000313" key="4">
    <source>
        <dbReference type="EMBL" id="KAK8115067.1"/>
    </source>
</evidence>
<keyword evidence="1" id="KW-0677">Repeat</keyword>
<feature type="signal peptide" evidence="3">
    <location>
        <begin position="1"/>
        <end position="17"/>
    </location>
</feature>
<keyword evidence="2" id="KW-0408">Iron</keyword>
<keyword evidence="3" id="KW-0732">Signal</keyword>
<proteinExistence type="predicted"/>
<reference evidence="4 5" key="1">
    <citation type="submission" date="2023-01" db="EMBL/GenBank/DDBJ databases">
        <title>Analysis of 21 Apiospora genomes using comparative genomics revels a genus with tremendous synthesis potential of carbohydrate active enzymes and secondary metabolites.</title>
        <authorList>
            <person name="Sorensen T."/>
        </authorList>
    </citation>
    <scope>NUCLEOTIDE SEQUENCE [LARGE SCALE GENOMIC DNA]</scope>
    <source>
        <strain evidence="4 5">CBS 117206</strain>
    </source>
</reference>
<name>A0AAW0QXG4_9PEZI</name>
<protein>
    <submittedName>
        <fullName evidence="4">Uncharacterized protein</fullName>
    </submittedName>
</protein>
<sequence>MLLLTLIVAGLITTAYAQKDPVGGFCRRFGHQTTVIDRKLYIDGGFINYSPMEIDATNYTNDFLSYLDLDHNGSRDMPQLYANLSKNSSVPSVHGGVLWGDDINKRFYLFGGEYSQQPPADSGSPLWAYDVLNNRWDLFGPPPAFVSAVSYGAGVTISERGRATTTAGG</sequence>
<dbReference type="AlphaFoldDB" id="A0AAW0QXG4"/>